<proteinExistence type="predicted"/>
<evidence type="ECO:0000256" key="1">
    <source>
        <dbReference type="ARBA" id="ARBA00023015"/>
    </source>
</evidence>
<keyword evidence="6" id="KW-1185">Reference proteome</keyword>
<keyword evidence="3" id="KW-0472">Membrane</keyword>
<dbReference type="Gene3D" id="1.10.10.1320">
    <property type="entry name" value="Anti-sigma factor, zinc-finger domain"/>
    <property type="match status" value="1"/>
</dbReference>
<keyword evidence="3" id="KW-0812">Transmembrane</keyword>
<feature type="transmembrane region" description="Helical" evidence="3">
    <location>
        <begin position="196"/>
        <end position="218"/>
    </location>
</feature>
<reference evidence="5 6" key="1">
    <citation type="submission" date="2014-08" db="EMBL/GenBank/DDBJ databases">
        <title>Complete genome sequence of Corynebacterium frankenforstense ST18(T) (=DSM 45800(T)), isolated from raw cow milk.</title>
        <authorList>
            <person name="Ruckert C."/>
            <person name="Albersmeier A."/>
            <person name="Winkler A."/>
            <person name="Lipski A."/>
            <person name="Kalinowski J."/>
        </authorList>
    </citation>
    <scope>NUCLEOTIDE SEQUENCE [LARGE SCALE GENOMIC DNA]</scope>
    <source>
        <strain evidence="5 6">ST18</strain>
    </source>
</reference>
<feature type="transmembrane region" description="Helical" evidence="3">
    <location>
        <begin position="137"/>
        <end position="157"/>
    </location>
</feature>
<keyword evidence="3" id="KW-1133">Transmembrane helix</keyword>
<protein>
    <recommendedName>
        <fullName evidence="4">Putative zinc-finger domain-containing protein</fullName>
    </recommendedName>
</protein>
<organism evidence="5 6">
    <name type="scientific">Corynebacterium frankenforstense DSM 45800</name>
    <dbReference type="NCBI Taxonomy" id="1437875"/>
    <lineage>
        <taxon>Bacteria</taxon>
        <taxon>Bacillati</taxon>
        <taxon>Actinomycetota</taxon>
        <taxon>Actinomycetes</taxon>
        <taxon>Mycobacteriales</taxon>
        <taxon>Corynebacteriaceae</taxon>
        <taxon>Corynebacterium</taxon>
    </lineage>
</organism>
<keyword evidence="2" id="KW-0804">Transcription</keyword>
<dbReference type="KEGG" id="cfk:CFRA_03650"/>
<evidence type="ECO:0000256" key="2">
    <source>
        <dbReference type="ARBA" id="ARBA00023163"/>
    </source>
</evidence>
<dbReference type="Pfam" id="PF13490">
    <property type="entry name" value="zf-HC2"/>
    <property type="match status" value="1"/>
</dbReference>
<dbReference type="AlphaFoldDB" id="A0A1L7CRS6"/>
<feature type="transmembrane region" description="Helical" evidence="3">
    <location>
        <begin position="164"/>
        <end position="184"/>
    </location>
</feature>
<evidence type="ECO:0000313" key="5">
    <source>
        <dbReference type="EMBL" id="APT88519.1"/>
    </source>
</evidence>
<dbReference type="OrthoDB" id="5197868at2"/>
<dbReference type="RefSeq" id="WP_075663494.1">
    <property type="nucleotide sequence ID" value="NZ_CP009247.1"/>
</dbReference>
<accession>A0A1L7CRS6</accession>
<gene>
    <name evidence="5" type="ORF">CFRA_03650</name>
</gene>
<keyword evidence="1" id="KW-0805">Transcription regulation</keyword>
<dbReference type="InterPro" id="IPR041916">
    <property type="entry name" value="Anti_sigma_zinc_sf"/>
</dbReference>
<sequence>MIGHEDIQDELSARLDGEPGRLSDDVVEAHLAACERCRAFYERARSLKDMLGSDEPEKVEPQAVAPDLTAEILAEVETEWRRAAGTRQALLATCRVVLVVAGLLFAVWAVMTVAATGGLTTTDTEAGVLAPDAQPELAAMLGQAAAVRLATAITLFFGAWRPRILPGFLVFLCACTMFNLGFAMRDLVLDLAGTVQVAGLLLYAVTTVVAAVACWLSWDAGRAGGWRILGAGPSELG</sequence>
<evidence type="ECO:0000313" key="6">
    <source>
        <dbReference type="Proteomes" id="UP000185434"/>
    </source>
</evidence>
<evidence type="ECO:0000256" key="3">
    <source>
        <dbReference type="SAM" id="Phobius"/>
    </source>
</evidence>
<dbReference type="STRING" id="1437875.CFRA_03650"/>
<dbReference type="Proteomes" id="UP000185434">
    <property type="component" value="Chromosome"/>
</dbReference>
<feature type="transmembrane region" description="Helical" evidence="3">
    <location>
        <begin position="96"/>
        <end position="117"/>
    </location>
</feature>
<feature type="domain" description="Putative zinc-finger" evidence="4">
    <location>
        <begin position="5"/>
        <end position="38"/>
    </location>
</feature>
<dbReference type="InterPro" id="IPR027383">
    <property type="entry name" value="Znf_put"/>
</dbReference>
<evidence type="ECO:0000259" key="4">
    <source>
        <dbReference type="Pfam" id="PF13490"/>
    </source>
</evidence>
<dbReference type="EMBL" id="CP009247">
    <property type="protein sequence ID" value="APT88519.1"/>
    <property type="molecule type" value="Genomic_DNA"/>
</dbReference>
<name>A0A1L7CRS6_9CORY</name>